<dbReference type="GO" id="GO:0006508">
    <property type="term" value="P:proteolysis"/>
    <property type="evidence" value="ECO:0007669"/>
    <property type="project" value="UniProtKB-KW"/>
</dbReference>
<dbReference type="AlphaFoldDB" id="A0A1M5X100"/>
<feature type="domain" description="Peptidase S54 rhomboid" evidence="8">
    <location>
        <begin position="166"/>
        <end position="301"/>
    </location>
</feature>
<evidence type="ECO:0000256" key="6">
    <source>
        <dbReference type="ARBA" id="ARBA00023136"/>
    </source>
</evidence>
<keyword evidence="3 7" id="KW-0812">Transmembrane</keyword>
<accession>A0A1M5X100</accession>
<feature type="transmembrane region" description="Helical" evidence="7">
    <location>
        <begin position="283"/>
        <end position="300"/>
    </location>
</feature>
<dbReference type="PANTHER" id="PTHR43731">
    <property type="entry name" value="RHOMBOID PROTEASE"/>
    <property type="match status" value="1"/>
</dbReference>
<organism evidence="9 10">
    <name type="scientific">Clostridium intestinale DSM 6191</name>
    <dbReference type="NCBI Taxonomy" id="1121320"/>
    <lineage>
        <taxon>Bacteria</taxon>
        <taxon>Bacillati</taxon>
        <taxon>Bacillota</taxon>
        <taxon>Clostridia</taxon>
        <taxon>Eubacteriales</taxon>
        <taxon>Clostridiaceae</taxon>
        <taxon>Clostridium</taxon>
    </lineage>
</organism>
<dbReference type="PANTHER" id="PTHR43731:SF14">
    <property type="entry name" value="PRESENILIN-ASSOCIATED RHOMBOID-LIKE PROTEIN, MITOCHONDRIAL"/>
    <property type="match status" value="1"/>
</dbReference>
<evidence type="ECO:0000256" key="4">
    <source>
        <dbReference type="ARBA" id="ARBA00022801"/>
    </source>
</evidence>
<dbReference type="RefSeq" id="WP_073017953.1">
    <property type="nucleotide sequence ID" value="NZ_FQXU01000004.1"/>
</dbReference>
<dbReference type="InterPro" id="IPR022764">
    <property type="entry name" value="Peptidase_S54_rhomboid_dom"/>
</dbReference>
<keyword evidence="4" id="KW-0378">Hydrolase</keyword>
<evidence type="ECO:0000256" key="3">
    <source>
        <dbReference type="ARBA" id="ARBA00022692"/>
    </source>
</evidence>
<evidence type="ECO:0000259" key="8">
    <source>
        <dbReference type="Pfam" id="PF01694"/>
    </source>
</evidence>
<keyword evidence="5 7" id="KW-1133">Transmembrane helix</keyword>
<dbReference type="Pfam" id="PF01694">
    <property type="entry name" value="Rhomboid"/>
    <property type="match status" value="1"/>
</dbReference>
<dbReference type="InterPro" id="IPR035952">
    <property type="entry name" value="Rhomboid-like_sf"/>
</dbReference>
<dbReference type="Proteomes" id="UP000184241">
    <property type="component" value="Unassembled WGS sequence"/>
</dbReference>
<feature type="transmembrane region" description="Helical" evidence="7">
    <location>
        <begin position="207"/>
        <end position="224"/>
    </location>
</feature>
<comment type="subcellular location">
    <subcellularLocation>
        <location evidence="1">Membrane</location>
        <topology evidence="1">Multi-pass membrane protein</topology>
    </subcellularLocation>
</comment>
<keyword evidence="9" id="KW-0645">Protease</keyword>
<evidence type="ECO:0000256" key="5">
    <source>
        <dbReference type="ARBA" id="ARBA00022989"/>
    </source>
</evidence>
<dbReference type="SUPFAM" id="SSF144091">
    <property type="entry name" value="Rhomboid-like"/>
    <property type="match status" value="1"/>
</dbReference>
<sequence length="306" mass="34310">MKNFEKRLFDTLVNQYNFYIKEIENEHLKWVAKLKIDNGELAVGVVDKTYKDLEIAVEEGFFIRVIYGSYDGEPLKQGDIYFSPEEKRVVAAWNNETPFIQMIDSIYKKTSRDSEDKNSTITFGLIAINVIVFLISAYFSKSIVNIDYSVLYIMGAKFNYAILNYGEYWRLITSAFLHGGIVHIAVNMYSLYYAGNQVSRIYGNKKYLLMYLLSAVGASTLSMVNSQSLSVGASGAIFGLLGAIAAFAFKERSRIGKGYLTNLISVIATNLVIGFMLPNIDNLGHLGGLIVGVLLGFALYKNQTRK</sequence>
<name>A0A1M5X100_9CLOT</name>
<comment type="similarity">
    <text evidence="2">Belongs to the peptidase S54 family.</text>
</comment>
<dbReference type="InterPro" id="IPR050925">
    <property type="entry name" value="Rhomboid_protease_S54"/>
</dbReference>
<gene>
    <name evidence="9" type="ORF">SAMN02745941_01356</name>
</gene>
<feature type="transmembrane region" description="Helical" evidence="7">
    <location>
        <begin position="121"/>
        <end position="139"/>
    </location>
</feature>
<feature type="transmembrane region" description="Helical" evidence="7">
    <location>
        <begin position="230"/>
        <end position="247"/>
    </location>
</feature>
<dbReference type="EMBL" id="FQXU01000004">
    <property type="protein sequence ID" value="SHH93302.1"/>
    <property type="molecule type" value="Genomic_DNA"/>
</dbReference>
<dbReference type="GO" id="GO:0016020">
    <property type="term" value="C:membrane"/>
    <property type="evidence" value="ECO:0007669"/>
    <property type="project" value="UniProtKB-SubCell"/>
</dbReference>
<evidence type="ECO:0000313" key="10">
    <source>
        <dbReference type="Proteomes" id="UP000184241"/>
    </source>
</evidence>
<protein>
    <submittedName>
        <fullName evidence="9">Rhomboid protease GluP</fullName>
    </submittedName>
</protein>
<proteinExistence type="inferred from homology"/>
<evidence type="ECO:0000256" key="1">
    <source>
        <dbReference type="ARBA" id="ARBA00004141"/>
    </source>
</evidence>
<feature type="transmembrane region" description="Helical" evidence="7">
    <location>
        <begin position="175"/>
        <end position="195"/>
    </location>
</feature>
<evidence type="ECO:0000313" key="9">
    <source>
        <dbReference type="EMBL" id="SHH93302.1"/>
    </source>
</evidence>
<reference evidence="9 10" key="1">
    <citation type="submission" date="2016-11" db="EMBL/GenBank/DDBJ databases">
        <authorList>
            <person name="Jaros S."/>
            <person name="Januszkiewicz K."/>
            <person name="Wedrychowicz H."/>
        </authorList>
    </citation>
    <scope>NUCLEOTIDE SEQUENCE [LARGE SCALE GENOMIC DNA]</scope>
    <source>
        <strain evidence="9 10">DSM 6191</strain>
    </source>
</reference>
<dbReference type="Gene3D" id="1.20.1540.10">
    <property type="entry name" value="Rhomboid-like"/>
    <property type="match status" value="1"/>
</dbReference>
<evidence type="ECO:0000256" key="7">
    <source>
        <dbReference type="SAM" id="Phobius"/>
    </source>
</evidence>
<keyword evidence="6 7" id="KW-0472">Membrane</keyword>
<feature type="transmembrane region" description="Helical" evidence="7">
    <location>
        <begin position="259"/>
        <end position="277"/>
    </location>
</feature>
<evidence type="ECO:0000256" key="2">
    <source>
        <dbReference type="ARBA" id="ARBA00009045"/>
    </source>
</evidence>
<dbReference type="GO" id="GO:0004252">
    <property type="term" value="F:serine-type endopeptidase activity"/>
    <property type="evidence" value="ECO:0007669"/>
    <property type="project" value="InterPro"/>
</dbReference>